<dbReference type="Gene3D" id="3.90.79.10">
    <property type="entry name" value="Nucleoside Triphosphate Pyrophosphohydrolase"/>
    <property type="match status" value="1"/>
</dbReference>
<feature type="domain" description="Nudix hydrolase" evidence="3">
    <location>
        <begin position="6"/>
        <end position="143"/>
    </location>
</feature>
<accession>A0A917F924</accession>
<dbReference type="Proteomes" id="UP000649179">
    <property type="component" value="Unassembled WGS sequence"/>
</dbReference>
<dbReference type="PANTHER" id="PTHR43046">
    <property type="entry name" value="GDP-MANNOSE MANNOSYL HYDROLASE"/>
    <property type="match status" value="1"/>
</dbReference>
<dbReference type="PROSITE" id="PS51462">
    <property type="entry name" value="NUDIX"/>
    <property type="match status" value="1"/>
</dbReference>
<dbReference type="RefSeq" id="WP_188781309.1">
    <property type="nucleotide sequence ID" value="NZ_BMKQ01000002.1"/>
</dbReference>
<comment type="cofactor">
    <cofactor evidence="1">
        <name>Mg(2+)</name>
        <dbReference type="ChEBI" id="CHEBI:18420"/>
    </cofactor>
</comment>
<dbReference type="CDD" id="cd04683">
    <property type="entry name" value="NUDIX_Hydrolase"/>
    <property type="match status" value="1"/>
</dbReference>
<dbReference type="PROSITE" id="PS00893">
    <property type="entry name" value="NUDIX_BOX"/>
    <property type="match status" value="1"/>
</dbReference>
<evidence type="ECO:0000256" key="2">
    <source>
        <dbReference type="ARBA" id="ARBA00022801"/>
    </source>
</evidence>
<dbReference type="AlphaFoldDB" id="A0A917F924"/>
<dbReference type="PANTHER" id="PTHR43046:SF14">
    <property type="entry name" value="MUTT_NUDIX FAMILY PROTEIN"/>
    <property type="match status" value="1"/>
</dbReference>
<evidence type="ECO:0000313" key="5">
    <source>
        <dbReference type="Proteomes" id="UP000649179"/>
    </source>
</evidence>
<evidence type="ECO:0000313" key="4">
    <source>
        <dbReference type="EMBL" id="GGF57496.1"/>
    </source>
</evidence>
<keyword evidence="5" id="KW-1185">Reference proteome</keyword>
<dbReference type="InterPro" id="IPR020084">
    <property type="entry name" value="NUDIX_hydrolase_CS"/>
</dbReference>
<gene>
    <name evidence="4" type="ORF">GCM10011519_34310</name>
</gene>
<dbReference type="SUPFAM" id="SSF55811">
    <property type="entry name" value="Nudix"/>
    <property type="match status" value="1"/>
</dbReference>
<comment type="caution">
    <text evidence="4">The sequence shown here is derived from an EMBL/GenBank/DDBJ whole genome shotgun (WGS) entry which is preliminary data.</text>
</comment>
<dbReference type="InterPro" id="IPR015797">
    <property type="entry name" value="NUDIX_hydrolase-like_dom_sf"/>
</dbReference>
<dbReference type="EMBL" id="BMKQ01000002">
    <property type="protein sequence ID" value="GGF57496.1"/>
    <property type="molecule type" value="Genomic_DNA"/>
</dbReference>
<evidence type="ECO:0000256" key="1">
    <source>
        <dbReference type="ARBA" id="ARBA00001946"/>
    </source>
</evidence>
<dbReference type="GO" id="GO:0016787">
    <property type="term" value="F:hydrolase activity"/>
    <property type="evidence" value="ECO:0007669"/>
    <property type="project" value="UniProtKB-KW"/>
</dbReference>
<protein>
    <recommendedName>
        <fullName evidence="3">Nudix hydrolase domain-containing protein</fullName>
    </recommendedName>
</protein>
<reference evidence="4" key="2">
    <citation type="submission" date="2020-09" db="EMBL/GenBank/DDBJ databases">
        <authorList>
            <person name="Sun Q."/>
            <person name="Zhou Y."/>
        </authorList>
    </citation>
    <scope>NUCLEOTIDE SEQUENCE</scope>
    <source>
        <strain evidence="4">CGMCC 1.16067</strain>
    </source>
</reference>
<reference evidence="4" key="1">
    <citation type="journal article" date="2014" name="Int. J. Syst. Evol. Microbiol.">
        <title>Complete genome sequence of Corynebacterium casei LMG S-19264T (=DSM 44701T), isolated from a smear-ripened cheese.</title>
        <authorList>
            <consortium name="US DOE Joint Genome Institute (JGI-PGF)"/>
            <person name="Walter F."/>
            <person name="Albersmeier A."/>
            <person name="Kalinowski J."/>
            <person name="Ruckert C."/>
        </authorList>
    </citation>
    <scope>NUCLEOTIDE SEQUENCE</scope>
    <source>
        <strain evidence="4">CGMCC 1.16067</strain>
    </source>
</reference>
<dbReference type="InterPro" id="IPR000086">
    <property type="entry name" value="NUDIX_hydrolase_dom"/>
</dbReference>
<keyword evidence="2" id="KW-0378">Hydrolase</keyword>
<name>A0A917F924_9ACTN</name>
<organism evidence="4 5">
    <name type="scientific">Marmoricola endophyticus</name>
    <dbReference type="NCBI Taxonomy" id="2040280"/>
    <lineage>
        <taxon>Bacteria</taxon>
        <taxon>Bacillati</taxon>
        <taxon>Actinomycetota</taxon>
        <taxon>Actinomycetes</taxon>
        <taxon>Propionibacteriales</taxon>
        <taxon>Nocardioidaceae</taxon>
        <taxon>Marmoricola</taxon>
    </lineage>
</organism>
<evidence type="ECO:0000259" key="3">
    <source>
        <dbReference type="PROSITE" id="PS51462"/>
    </source>
</evidence>
<dbReference type="Pfam" id="PF00293">
    <property type="entry name" value="NUDIX"/>
    <property type="match status" value="1"/>
</dbReference>
<proteinExistence type="predicted"/>
<sequence>MPVPFALVPAAYVYLFRAGADGTEVLLQQRQHTGYMDGHWVAGAAGHVEPAETAAGCAVREALEEIGVTIAEEDLRPLTVMQRRNGDAPVEQRVDWYFSCERWSGVPAVQEPEKCAGLRWAPLAQLPSPVPAYERAVLEGVLRGDLPVLTHHGLTGYGLAE</sequence>